<organism evidence="2 3">
    <name type="scientific">Amaricoccus solimangrovi</name>
    <dbReference type="NCBI Taxonomy" id="2589815"/>
    <lineage>
        <taxon>Bacteria</taxon>
        <taxon>Pseudomonadati</taxon>
        <taxon>Pseudomonadota</taxon>
        <taxon>Alphaproteobacteria</taxon>
        <taxon>Rhodobacterales</taxon>
        <taxon>Paracoccaceae</taxon>
        <taxon>Amaricoccus</taxon>
    </lineage>
</organism>
<proteinExistence type="predicted"/>
<protein>
    <submittedName>
        <fullName evidence="2">CopG family transcriptional regulator</fullName>
    </submittedName>
</protein>
<comment type="caution">
    <text evidence="2">The sequence shown here is derived from an EMBL/GenBank/DDBJ whole genome shotgun (WGS) entry which is preliminary data.</text>
</comment>
<sequence length="75" mass="8292">MRTTLSIDEDVLNAARALAAQQRRSIGEVISDLARRSLHPPLPQGERNGIPLLSPRSDSPPITLELVNRLRDETP</sequence>
<evidence type="ECO:0000313" key="2">
    <source>
        <dbReference type="EMBL" id="TPE45712.1"/>
    </source>
</evidence>
<dbReference type="Proteomes" id="UP000319255">
    <property type="component" value="Unassembled WGS sequence"/>
</dbReference>
<accession>A0A501WA83</accession>
<dbReference type="EMBL" id="VFRP01000053">
    <property type="protein sequence ID" value="TPE45712.1"/>
    <property type="molecule type" value="Genomic_DNA"/>
</dbReference>
<reference evidence="2 3" key="1">
    <citation type="submission" date="2019-06" db="EMBL/GenBank/DDBJ databases">
        <title>A novel bacterium of genus Amaricoccus, isolated from marine sediment.</title>
        <authorList>
            <person name="Huang H."/>
            <person name="Mo K."/>
            <person name="Hu Y."/>
        </authorList>
    </citation>
    <scope>NUCLEOTIDE SEQUENCE [LARGE SCALE GENOMIC DNA]</scope>
    <source>
        <strain evidence="2 3">HB172011</strain>
    </source>
</reference>
<feature type="region of interest" description="Disordered" evidence="1">
    <location>
        <begin position="37"/>
        <end position="75"/>
    </location>
</feature>
<name>A0A501WA83_9RHOB</name>
<dbReference type="OrthoDB" id="9813767at2"/>
<keyword evidence="3" id="KW-1185">Reference proteome</keyword>
<dbReference type="AlphaFoldDB" id="A0A501WA83"/>
<gene>
    <name evidence="2" type="ORF">FJM51_22385</name>
</gene>
<evidence type="ECO:0000256" key="1">
    <source>
        <dbReference type="SAM" id="MobiDB-lite"/>
    </source>
</evidence>
<evidence type="ECO:0000313" key="3">
    <source>
        <dbReference type="Proteomes" id="UP000319255"/>
    </source>
</evidence>